<dbReference type="PATRIC" id="fig|1434120.4.peg.3168"/>
<feature type="compositionally biased region" description="Polar residues" evidence="1">
    <location>
        <begin position="1"/>
        <end position="11"/>
    </location>
</feature>
<dbReference type="Proteomes" id="UP000033111">
    <property type="component" value="Chromosome"/>
</dbReference>
<sequence>MSQKPVISISCTRDPREHLMEDMGAKLNTEKGTEKKENRN</sequence>
<evidence type="ECO:0000313" key="2">
    <source>
        <dbReference type="EMBL" id="AKB29135.1"/>
    </source>
</evidence>
<dbReference type="AlphaFoldDB" id="A0A0E3P5Y5"/>
<feature type="compositionally biased region" description="Basic and acidic residues" evidence="1">
    <location>
        <begin position="13"/>
        <end position="40"/>
    </location>
</feature>
<protein>
    <submittedName>
        <fullName evidence="2">Mobile element protein</fullName>
    </submittedName>
</protein>
<dbReference type="EMBL" id="CP009506">
    <property type="protein sequence ID" value="AKB29135.1"/>
    <property type="molecule type" value="Genomic_DNA"/>
</dbReference>
<gene>
    <name evidence="2" type="ORF">MSSIT_2416</name>
</gene>
<organism evidence="2 3">
    <name type="scientific">Methanosarcina siciliae T4/M</name>
    <dbReference type="NCBI Taxonomy" id="1434120"/>
    <lineage>
        <taxon>Archaea</taxon>
        <taxon>Methanobacteriati</taxon>
        <taxon>Methanobacteriota</taxon>
        <taxon>Stenosarchaea group</taxon>
        <taxon>Methanomicrobia</taxon>
        <taxon>Methanosarcinales</taxon>
        <taxon>Methanosarcinaceae</taxon>
        <taxon>Methanosarcina</taxon>
    </lineage>
</organism>
<evidence type="ECO:0000256" key="1">
    <source>
        <dbReference type="SAM" id="MobiDB-lite"/>
    </source>
</evidence>
<proteinExistence type="predicted"/>
<name>A0A0E3P5Y5_9EURY</name>
<dbReference type="HOGENOM" id="CLU_3282921_0_0_2"/>
<feature type="region of interest" description="Disordered" evidence="1">
    <location>
        <begin position="1"/>
        <end position="40"/>
    </location>
</feature>
<accession>A0A0E3P5Y5</accession>
<evidence type="ECO:0000313" key="3">
    <source>
        <dbReference type="Proteomes" id="UP000033111"/>
    </source>
</evidence>
<keyword evidence="3" id="KW-1185">Reference proteome</keyword>
<dbReference type="KEGG" id="msw:MSSIT_2416"/>
<reference evidence="2 3" key="1">
    <citation type="submission" date="2014-07" db="EMBL/GenBank/DDBJ databases">
        <title>Methanogenic archaea and the global carbon cycle.</title>
        <authorList>
            <person name="Henriksen J.R."/>
            <person name="Luke J."/>
            <person name="Reinhart S."/>
            <person name="Benedict M.N."/>
            <person name="Youngblut N.D."/>
            <person name="Metcalf M.E."/>
            <person name="Whitaker R.J."/>
            <person name="Metcalf W.W."/>
        </authorList>
    </citation>
    <scope>NUCLEOTIDE SEQUENCE [LARGE SCALE GENOMIC DNA]</scope>
    <source>
        <strain evidence="2 3">T4/M</strain>
    </source>
</reference>